<evidence type="ECO:0000256" key="1">
    <source>
        <dbReference type="SAM" id="Phobius"/>
    </source>
</evidence>
<feature type="transmembrane region" description="Helical" evidence="1">
    <location>
        <begin position="44"/>
        <end position="66"/>
    </location>
</feature>
<name>A0A4W6CPQ7_LATCA</name>
<dbReference type="InParanoid" id="A0A4W6CPQ7"/>
<evidence type="ECO:0000313" key="2">
    <source>
        <dbReference type="Ensembl" id="ENSLCAP00010014413.1"/>
    </source>
</evidence>
<keyword evidence="3" id="KW-1185">Reference proteome</keyword>
<keyword evidence="1" id="KW-0812">Transmembrane</keyword>
<accession>A0A4W6CPQ7</accession>
<keyword evidence="1" id="KW-0472">Membrane</keyword>
<evidence type="ECO:0000313" key="3">
    <source>
        <dbReference type="Proteomes" id="UP000314980"/>
    </source>
</evidence>
<reference evidence="3" key="1">
    <citation type="submission" date="2015-09" db="EMBL/GenBank/DDBJ databases">
        <authorList>
            <person name="Sai Rama Sridatta P."/>
        </authorList>
    </citation>
    <scope>NUCLEOTIDE SEQUENCE [LARGE SCALE GENOMIC DNA]</scope>
</reference>
<reference evidence="2" key="2">
    <citation type="submission" date="2025-08" db="UniProtKB">
        <authorList>
            <consortium name="Ensembl"/>
        </authorList>
    </citation>
    <scope>IDENTIFICATION</scope>
</reference>
<keyword evidence="1" id="KW-1133">Transmembrane helix</keyword>
<reference evidence="2" key="3">
    <citation type="submission" date="2025-09" db="UniProtKB">
        <authorList>
            <consortium name="Ensembl"/>
        </authorList>
    </citation>
    <scope>IDENTIFICATION</scope>
</reference>
<dbReference type="Ensembl" id="ENSLCAT00010014722.1">
    <property type="protein sequence ID" value="ENSLCAP00010014413.1"/>
    <property type="gene ID" value="ENSLCAG00010006857.1"/>
</dbReference>
<dbReference type="AlphaFoldDB" id="A0A4W6CPQ7"/>
<protein>
    <submittedName>
        <fullName evidence="2">Uncharacterized protein</fullName>
    </submittedName>
</protein>
<dbReference type="Proteomes" id="UP000314980">
    <property type="component" value="Unassembled WGS sequence"/>
</dbReference>
<proteinExistence type="predicted"/>
<organism evidence="2 3">
    <name type="scientific">Lates calcarifer</name>
    <name type="common">Barramundi</name>
    <name type="synonym">Holocentrus calcarifer</name>
    <dbReference type="NCBI Taxonomy" id="8187"/>
    <lineage>
        <taxon>Eukaryota</taxon>
        <taxon>Metazoa</taxon>
        <taxon>Chordata</taxon>
        <taxon>Craniata</taxon>
        <taxon>Vertebrata</taxon>
        <taxon>Euteleostomi</taxon>
        <taxon>Actinopterygii</taxon>
        <taxon>Neopterygii</taxon>
        <taxon>Teleostei</taxon>
        <taxon>Neoteleostei</taxon>
        <taxon>Acanthomorphata</taxon>
        <taxon>Carangaria</taxon>
        <taxon>Carangaria incertae sedis</taxon>
        <taxon>Centropomidae</taxon>
        <taxon>Lates</taxon>
    </lineage>
</organism>
<sequence length="89" mass="10049">MNPGGYPADAVPLQMERYDGPPGHHCESLSVFSVKVSSSSVCQFFLYFLAAIMILISIITIIIVILQAIEENKRCYFWCVLRLSGCWFI</sequence>